<dbReference type="InterPro" id="IPR000064">
    <property type="entry name" value="NLP_P60_dom"/>
</dbReference>
<comment type="caution">
    <text evidence="6">The sequence shown here is derived from an EMBL/GenBank/DDBJ whole genome shotgun (WGS) entry which is preliminary data.</text>
</comment>
<keyword evidence="2" id="KW-0645">Protease</keyword>
<sequence length="293" mass="31556">MTFDRRLTPARADLADERLRASVTAERYVPGTPMRVSAPAAPLRRTPAPDVGYDTEALMGEAVRAFDEHEGFAWVQLERDGYVGYMSSDALDGSAPEPTHRVAAIRTFLYPGPSLKLPQAGHLSLGAAVAVTGEEGDYARLPSGLFVFARHLAPLDAAEPDFVAVAERFLHTPYLWGGKTSLGLDCSGLIQVSLQAAGIMAPRDSDMQERELGTPVPVGDDLAGLRRGDLVFWKGHVGVMSDPKHLLHANGHHMRVTLEPLADVRDRIAGNGYGGITGVRRLPPLSHGERGRG</sequence>
<evidence type="ECO:0000256" key="2">
    <source>
        <dbReference type="ARBA" id="ARBA00022670"/>
    </source>
</evidence>
<dbReference type="AlphaFoldDB" id="A0A5B2V0A4"/>
<dbReference type="PANTHER" id="PTHR47359:SF3">
    <property type="entry name" value="NLP_P60 DOMAIN-CONTAINING PROTEIN-RELATED"/>
    <property type="match status" value="1"/>
</dbReference>
<dbReference type="InterPro" id="IPR038765">
    <property type="entry name" value="Papain-like_cys_pep_sf"/>
</dbReference>
<dbReference type="EMBL" id="VUOA01000072">
    <property type="protein sequence ID" value="KAA2231567.1"/>
    <property type="molecule type" value="Genomic_DNA"/>
</dbReference>
<dbReference type="Proteomes" id="UP000323142">
    <property type="component" value="Unassembled WGS sequence"/>
</dbReference>
<comment type="similarity">
    <text evidence="1">Belongs to the peptidase C40 family.</text>
</comment>
<evidence type="ECO:0000256" key="3">
    <source>
        <dbReference type="ARBA" id="ARBA00022801"/>
    </source>
</evidence>
<dbReference type="Gene3D" id="3.90.1720.10">
    <property type="entry name" value="endopeptidase domain like (from Nostoc punctiforme)"/>
    <property type="match status" value="1"/>
</dbReference>
<proteinExistence type="inferred from homology"/>
<feature type="domain" description="NlpC/P60" evidence="5">
    <location>
        <begin position="156"/>
        <end position="283"/>
    </location>
</feature>
<evidence type="ECO:0000313" key="6">
    <source>
        <dbReference type="EMBL" id="KAA2231567.1"/>
    </source>
</evidence>
<dbReference type="PROSITE" id="PS51935">
    <property type="entry name" value="NLPC_P60"/>
    <property type="match status" value="1"/>
</dbReference>
<dbReference type="SUPFAM" id="SSF54001">
    <property type="entry name" value="Cysteine proteinases"/>
    <property type="match status" value="1"/>
</dbReference>
<keyword evidence="7" id="KW-1185">Reference proteome</keyword>
<dbReference type="OrthoDB" id="9813368at2"/>
<reference evidence="6 7" key="1">
    <citation type="submission" date="2019-09" db="EMBL/GenBank/DDBJ databases">
        <title>Salinarimonas rosea gen. nov., sp. nov., a new member of the a-2 subgroup of the Proteobacteria.</title>
        <authorList>
            <person name="Liu J."/>
        </authorList>
    </citation>
    <scope>NUCLEOTIDE SEQUENCE [LARGE SCALE GENOMIC DNA]</scope>
    <source>
        <strain evidence="6 7">BN140002</strain>
    </source>
</reference>
<evidence type="ECO:0000256" key="1">
    <source>
        <dbReference type="ARBA" id="ARBA00007074"/>
    </source>
</evidence>
<dbReference type="RefSeq" id="WP_149822378.1">
    <property type="nucleotide sequence ID" value="NZ_VUOA01000072.1"/>
</dbReference>
<reference evidence="6 7" key="2">
    <citation type="submission" date="2019-09" db="EMBL/GenBank/DDBJ databases">
        <authorList>
            <person name="Jin C."/>
        </authorList>
    </citation>
    <scope>NUCLEOTIDE SEQUENCE [LARGE SCALE GENOMIC DNA]</scope>
    <source>
        <strain evidence="6 7">BN140002</strain>
    </source>
</reference>
<gene>
    <name evidence="6" type="ORF">F0L46_25250</name>
</gene>
<dbReference type="Pfam" id="PF18348">
    <property type="entry name" value="SH3_16"/>
    <property type="match status" value="1"/>
</dbReference>
<evidence type="ECO:0000256" key="4">
    <source>
        <dbReference type="ARBA" id="ARBA00022807"/>
    </source>
</evidence>
<dbReference type="Pfam" id="PF00877">
    <property type="entry name" value="NLPC_P60"/>
    <property type="match status" value="1"/>
</dbReference>
<evidence type="ECO:0000259" key="5">
    <source>
        <dbReference type="PROSITE" id="PS51935"/>
    </source>
</evidence>
<dbReference type="InterPro" id="IPR041382">
    <property type="entry name" value="SH3_16"/>
</dbReference>
<keyword evidence="4" id="KW-0788">Thiol protease</keyword>
<dbReference type="GO" id="GO:0008234">
    <property type="term" value="F:cysteine-type peptidase activity"/>
    <property type="evidence" value="ECO:0007669"/>
    <property type="project" value="UniProtKB-KW"/>
</dbReference>
<dbReference type="PANTHER" id="PTHR47359">
    <property type="entry name" value="PEPTIDOGLYCAN DL-ENDOPEPTIDASE CWLO"/>
    <property type="match status" value="1"/>
</dbReference>
<name>A0A5B2V0A4_9HYPH</name>
<keyword evidence="3" id="KW-0378">Hydrolase</keyword>
<organism evidence="6 7">
    <name type="scientific">Salinarimonas soli</name>
    <dbReference type="NCBI Taxonomy" id="1638099"/>
    <lineage>
        <taxon>Bacteria</taxon>
        <taxon>Pseudomonadati</taxon>
        <taxon>Pseudomonadota</taxon>
        <taxon>Alphaproteobacteria</taxon>
        <taxon>Hyphomicrobiales</taxon>
        <taxon>Salinarimonadaceae</taxon>
        <taxon>Salinarimonas</taxon>
    </lineage>
</organism>
<evidence type="ECO:0000313" key="7">
    <source>
        <dbReference type="Proteomes" id="UP000323142"/>
    </source>
</evidence>
<dbReference type="InterPro" id="IPR051794">
    <property type="entry name" value="PG_Endopeptidase_C40"/>
</dbReference>
<dbReference type="GO" id="GO:0006508">
    <property type="term" value="P:proteolysis"/>
    <property type="evidence" value="ECO:0007669"/>
    <property type="project" value="UniProtKB-KW"/>
</dbReference>
<accession>A0A5B2V0A4</accession>
<protein>
    <submittedName>
        <fullName evidence="6">NlpC/P60 family protein</fullName>
    </submittedName>
</protein>